<dbReference type="PROSITE" id="PS50835">
    <property type="entry name" value="IG_LIKE"/>
    <property type="match status" value="2"/>
</dbReference>
<dbReference type="Gene3D" id="2.60.40.10">
    <property type="entry name" value="Immunoglobulins"/>
    <property type="match status" value="2"/>
</dbReference>
<evidence type="ECO:0000256" key="2">
    <source>
        <dbReference type="ARBA" id="ARBA00023136"/>
    </source>
</evidence>
<dbReference type="Ensembl" id="ENSAPOT00000031302.1">
    <property type="protein sequence ID" value="ENSAPOP00000010673.1"/>
    <property type="gene ID" value="ENSAPOG00000013155.1"/>
</dbReference>
<name>A0A3Q1F1M3_9TELE</name>
<dbReference type="AlphaFoldDB" id="A0A3Q1F1M3"/>
<keyword evidence="6" id="KW-1185">Reference proteome</keyword>
<dbReference type="GeneTree" id="ENSGT01150000288076"/>
<keyword evidence="2" id="KW-0472">Membrane</keyword>
<dbReference type="Pfam" id="PF22705">
    <property type="entry name" value="C2-set_3"/>
    <property type="match status" value="1"/>
</dbReference>
<dbReference type="GO" id="GO:0050852">
    <property type="term" value="P:T cell receptor signaling pathway"/>
    <property type="evidence" value="ECO:0007669"/>
    <property type="project" value="TreeGrafter"/>
</dbReference>
<reference evidence="5" key="1">
    <citation type="submission" date="2025-08" db="UniProtKB">
        <authorList>
            <consortium name="Ensembl"/>
        </authorList>
    </citation>
    <scope>IDENTIFICATION</scope>
</reference>
<organism evidence="5 6">
    <name type="scientific">Acanthochromis polyacanthus</name>
    <name type="common">spiny chromis</name>
    <dbReference type="NCBI Taxonomy" id="80966"/>
    <lineage>
        <taxon>Eukaryota</taxon>
        <taxon>Metazoa</taxon>
        <taxon>Chordata</taxon>
        <taxon>Craniata</taxon>
        <taxon>Vertebrata</taxon>
        <taxon>Euteleostomi</taxon>
        <taxon>Actinopterygii</taxon>
        <taxon>Neopterygii</taxon>
        <taxon>Teleostei</taxon>
        <taxon>Neoteleostei</taxon>
        <taxon>Acanthomorphata</taxon>
        <taxon>Ovalentaria</taxon>
        <taxon>Pomacentridae</taxon>
        <taxon>Acanthochromis</taxon>
    </lineage>
</organism>
<keyword evidence="3" id="KW-0393">Immunoglobulin domain</keyword>
<proteinExistence type="predicted"/>
<dbReference type="PANTHER" id="PTHR24100">
    <property type="entry name" value="BUTYROPHILIN"/>
    <property type="match status" value="1"/>
</dbReference>
<evidence type="ECO:0000313" key="5">
    <source>
        <dbReference type="Ensembl" id="ENSAPOP00000010673.1"/>
    </source>
</evidence>
<feature type="domain" description="Ig-like" evidence="4">
    <location>
        <begin position="98"/>
        <end position="198"/>
    </location>
</feature>
<comment type="subcellular location">
    <subcellularLocation>
        <location evidence="1">Membrane</location>
    </subcellularLocation>
</comment>
<dbReference type="Pfam" id="PF07686">
    <property type="entry name" value="V-set"/>
    <property type="match status" value="1"/>
</dbReference>
<dbReference type="InterPro" id="IPR050504">
    <property type="entry name" value="IgSF_BTN/MOG"/>
</dbReference>
<dbReference type="InterPro" id="IPR036179">
    <property type="entry name" value="Ig-like_dom_sf"/>
</dbReference>
<dbReference type="GO" id="GO:0009897">
    <property type="term" value="C:external side of plasma membrane"/>
    <property type="evidence" value="ECO:0007669"/>
    <property type="project" value="TreeGrafter"/>
</dbReference>
<sequence length="204" mass="22877">MKVDEDNDAILDCSFGKYTNIENKKFHWKKVEGNSEKDVFLYADKNAQPSSGFEGRVFHFPDQLRFGNASIKITKAKTSDSGTYKCYNIPVHTTYPQPELQSTISLTVGAAPKPSVTILEETHNSVLLQCEVLGAFPKPEVVWTDSDGKTLPADEPKVTEREETKFNTVLNVTVTKTDHYTCVATQKNISHQDSRTIFVRLNGE</sequence>
<evidence type="ECO:0000256" key="3">
    <source>
        <dbReference type="ARBA" id="ARBA00023319"/>
    </source>
</evidence>
<dbReference type="PANTHER" id="PTHR24100:SF151">
    <property type="entry name" value="ICOS LIGAND"/>
    <property type="match status" value="1"/>
</dbReference>
<dbReference type="GO" id="GO:0001817">
    <property type="term" value="P:regulation of cytokine production"/>
    <property type="evidence" value="ECO:0007669"/>
    <property type="project" value="TreeGrafter"/>
</dbReference>
<dbReference type="SUPFAM" id="SSF48726">
    <property type="entry name" value="Immunoglobulin"/>
    <property type="match status" value="2"/>
</dbReference>
<reference evidence="5" key="2">
    <citation type="submission" date="2025-09" db="UniProtKB">
        <authorList>
            <consortium name="Ensembl"/>
        </authorList>
    </citation>
    <scope>IDENTIFICATION</scope>
</reference>
<dbReference type="InterPro" id="IPR013783">
    <property type="entry name" value="Ig-like_fold"/>
</dbReference>
<dbReference type="InterPro" id="IPR053896">
    <property type="entry name" value="BTN3A2-like_Ig-C"/>
</dbReference>
<feature type="domain" description="Ig-like" evidence="4">
    <location>
        <begin position="1"/>
        <end position="86"/>
    </location>
</feature>
<dbReference type="InterPro" id="IPR013106">
    <property type="entry name" value="Ig_V-set"/>
</dbReference>
<dbReference type="GO" id="GO:0005102">
    <property type="term" value="F:signaling receptor binding"/>
    <property type="evidence" value="ECO:0007669"/>
    <property type="project" value="TreeGrafter"/>
</dbReference>
<protein>
    <recommendedName>
        <fullName evidence="4">Ig-like domain-containing protein</fullName>
    </recommendedName>
</protein>
<evidence type="ECO:0000259" key="4">
    <source>
        <dbReference type="PROSITE" id="PS50835"/>
    </source>
</evidence>
<accession>A0A3Q1F1M3</accession>
<evidence type="ECO:0000256" key="1">
    <source>
        <dbReference type="ARBA" id="ARBA00004370"/>
    </source>
</evidence>
<dbReference type="Proteomes" id="UP000257200">
    <property type="component" value="Unplaced"/>
</dbReference>
<dbReference type="InParanoid" id="A0A3Q1F1M3"/>
<dbReference type="InterPro" id="IPR007110">
    <property type="entry name" value="Ig-like_dom"/>
</dbReference>
<evidence type="ECO:0000313" key="6">
    <source>
        <dbReference type="Proteomes" id="UP000257200"/>
    </source>
</evidence>